<evidence type="ECO:0000313" key="7">
    <source>
        <dbReference type="Proteomes" id="UP000553059"/>
    </source>
</evidence>
<feature type="domain" description="HTH tetR-type" evidence="5">
    <location>
        <begin position="1"/>
        <end position="59"/>
    </location>
</feature>
<dbReference type="PRINTS" id="PR00455">
    <property type="entry name" value="HTHTETR"/>
</dbReference>
<feature type="DNA-binding region" description="H-T-H motif" evidence="4">
    <location>
        <begin position="22"/>
        <end position="41"/>
    </location>
</feature>
<dbReference type="Proteomes" id="UP000553059">
    <property type="component" value="Unassembled WGS sequence"/>
</dbReference>
<keyword evidence="3" id="KW-0804">Transcription</keyword>
<dbReference type="PANTHER" id="PTHR30055">
    <property type="entry name" value="HTH-TYPE TRANSCRIPTIONAL REGULATOR RUTR"/>
    <property type="match status" value="1"/>
</dbReference>
<gene>
    <name evidence="6" type="ORF">GX523_06390</name>
</gene>
<dbReference type="PANTHER" id="PTHR30055:SF234">
    <property type="entry name" value="HTH-TYPE TRANSCRIPTIONAL REGULATOR BETI"/>
    <property type="match status" value="1"/>
</dbReference>
<dbReference type="InterPro" id="IPR036271">
    <property type="entry name" value="Tet_transcr_reg_TetR-rel_C_sf"/>
</dbReference>
<evidence type="ECO:0000259" key="5">
    <source>
        <dbReference type="PROSITE" id="PS50977"/>
    </source>
</evidence>
<dbReference type="SUPFAM" id="SSF48498">
    <property type="entry name" value="Tetracyclin repressor-like, C-terminal domain"/>
    <property type="match status" value="1"/>
</dbReference>
<evidence type="ECO:0000313" key="6">
    <source>
        <dbReference type="EMBL" id="HHY26369.1"/>
    </source>
</evidence>
<organism evidence="6 7">
    <name type="scientific">Desulfitobacterium dehalogenans</name>
    <dbReference type="NCBI Taxonomy" id="36854"/>
    <lineage>
        <taxon>Bacteria</taxon>
        <taxon>Bacillati</taxon>
        <taxon>Bacillota</taxon>
        <taxon>Clostridia</taxon>
        <taxon>Eubacteriales</taxon>
        <taxon>Desulfitobacteriaceae</taxon>
        <taxon>Desulfitobacterium</taxon>
    </lineage>
</organism>
<dbReference type="Gene3D" id="1.10.357.10">
    <property type="entry name" value="Tetracycline Repressor, domain 2"/>
    <property type="match status" value="1"/>
</dbReference>
<dbReference type="GO" id="GO:0000976">
    <property type="term" value="F:transcription cis-regulatory region binding"/>
    <property type="evidence" value="ECO:0007669"/>
    <property type="project" value="TreeGrafter"/>
</dbReference>
<name>A0A7C6Z3L8_9FIRM</name>
<dbReference type="EMBL" id="DUTF01000144">
    <property type="protein sequence ID" value="HHY26369.1"/>
    <property type="molecule type" value="Genomic_DNA"/>
</dbReference>
<dbReference type="InterPro" id="IPR050109">
    <property type="entry name" value="HTH-type_TetR-like_transc_reg"/>
</dbReference>
<evidence type="ECO:0000256" key="3">
    <source>
        <dbReference type="ARBA" id="ARBA00023163"/>
    </source>
</evidence>
<dbReference type="AlphaFoldDB" id="A0A7C6Z3L8"/>
<dbReference type="InterPro" id="IPR001647">
    <property type="entry name" value="HTH_TetR"/>
</dbReference>
<comment type="caution">
    <text evidence="6">The sequence shown here is derived from an EMBL/GenBank/DDBJ whole genome shotgun (WGS) entry which is preliminary data.</text>
</comment>
<dbReference type="GO" id="GO:0003700">
    <property type="term" value="F:DNA-binding transcription factor activity"/>
    <property type="evidence" value="ECO:0007669"/>
    <property type="project" value="TreeGrafter"/>
</dbReference>
<accession>A0A7C6Z3L8</accession>
<evidence type="ECO:0000256" key="2">
    <source>
        <dbReference type="ARBA" id="ARBA00023125"/>
    </source>
</evidence>
<dbReference type="InterPro" id="IPR009057">
    <property type="entry name" value="Homeodomain-like_sf"/>
</dbReference>
<sequence>MRERILEKAYELIQRYGLRGFTMDDVAGELGISKKTIYKSFDSKHQLISQLVDSIIEVEKRTFKEAMSQHSTWQEKFEAMLTVYTPEDIPFRLVDELYRYYPKEKVKIEKMAEFRREIFYPLIQEGQAMGKIRLDFNPDIIVSMIHSLFMTPADSKLLESQDITVKQLFEQMKNLFFYGILNHGEDNYDV</sequence>
<evidence type="ECO:0000256" key="1">
    <source>
        <dbReference type="ARBA" id="ARBA00023015"/>
    </source>
</evidence>
<reference evidence="6 7" key="1">
    <citation type="journal article" date="2020" name="Biotechnol. Biofuels">
        <title>New insights from the biogas microbiome by comprehensive genome-resolved metagenomics of nearly 1600 species originating from multiple anaerobic digesters.</title>
        <authorList>
            <person name="Campanaro S."/>
            <person name="Treu L."/>
            <person name="Rodriguez-R L.M."/>
            <person name="Kovalovszki A."/>
            <person name="Ziels R.M."/>
            <person name="Maus I."/>
            <person name="Zhu X."/>
            <person name="Kougias P.G."/>
            <person name="Basile A."/>
            <person name="Luo G."/>
            <person name="Schluter A."/>
            <person name="Konstantinidis K.T."/>
            <person name="Angelidaki I."/>
        </authorList>
    </citation>
    <scope>NUCLEOTIDE SEQUENCE [LARGE SCALE GENOMIC DNA]</scope>
    <source>
        <strain evidence="6">AS05jafATM_4</strain>
    </source>
</reference>
<proteinExistence type="predicted"/>
<protein>
    <submittedName>
        <fullName evidence="6">TetR/AcrR family transcriptional regulator</fullName>
    </submittedName>
</protein>
<evidence type="ECO:0000256" key="4">
    <source>
        <dbReference type="PROSITE-ProRule" id="PRU00335"/>
    </source>
</evidence>
<dbReference type="Pfam" id="PF00440">
    <property type="entry name" value="TetR_N"/>
    <property type="match status" value="1"/>
</dbReference>
<keyword evidence="1" id="KW-0805">Transcription regulation</keyword>
<keyword evidence="2 4" id="KW-0238">DNA-binding</keyword>
<dbReference type="PROSITE" id="PS50977">
    <property type="entry name" value="HTH_TETR_2"/>
    <property type="match status" value="1"/>
</dbReference>
<dbReference type="Gene3D" id="1.10.10.60">
    <property type="entry name" value="Homeodomain-like"/>
    <property type="match status" value="1"/>
</dbReference>
<dbReference type="SUPFAM" id="SSF46689">
    <property type="entry name" value="Homeodomain-like"/>
    <property type="match status" value="1"/>
</dbReference>